<dbReference type="Pfam" id="PF12760">
    <property type="entry name" value="Zn_ribbon_IS1595"/>
    <property type="match status" value="1"/>
</dbReference>
<proteinExistence type="predicted"/>
<dbReference type="STRING" id="596151.DesfrDRAFT_2823"/>
<dbReference type="OrthoDB" id="5469813at2"/>
<dbReference type="Proteomes" id="UP000006250">
    <property type="component" value="Unassembled WGS sequence"/>
</dbReference>
<dbReference type="SMART" id="SM01126">
    <property type="entry name" value="DDE_Tnp_IS1595"/>
    <property type="match status" value="1"/>
</dbReference>
<evidence type="ECO:0000259" key="1">
    <source>
        <dbReference type="SMART" id="SM01126"/>
    </source>
</evidence>
<keyword evidence="3" id="KW-1185">Reference proteome</keyword>
<protein>
    <recommendedName>
        <fullName evidence="1">ISXO2-like transposase domain-containing protein</fullName>
    </recommendedName>
</protein>
<dbReference type="Pfam" id="PF12762">
    <property type="entry name" value="DDE_Tnp_IS1595"/>
    <property type="match status" value="1"/>
</dbReference>
<dbReference type="EMBL" id="AECZ01000020">
    <property type="protein sequence ID" value="EFL50390.1"/>
    <property type="molecule type" value="Genomic_DNA"/>
</dbReference>
<comment type="caution">
    <text evidence="2">The sequence shown here is derived from an EMBL/GenBank/DDBJ whole genome shotgun (WGS) entry which is preliminary data.</text>
</comment>
<gene>
    <name evidence="2" type="ORF">DesfrDRAFT_2823</name>
</gene>
<dbReference type="RefSeq" id="WP_005994907.1">
    <property type="nucleotide sequence ID" value="NZ_AECZ01000020.1"/>
</dbReference>
<feature type="domain" description="ISXO2-like transposase" evidence="1">
    <location>
        <begin position="122"/>
        <end position="264"/>
    </location>
</feature>
<dbReference type="InterPro" id="IPR024442">
    <property type="entry name" value="Transposase_Zn_ribbon"/>
</dbReference>
<dbReference type="eggNOG" id="COG3677">
    <property type="taxonomic scope" value="Bacteria"/>
</dbReference>
<evidence type="ECO:0000313" key="2">
    <source>
        <dbReference type="EMBL" id="EFL50390.1"/>
    </source>
</evidence>
<reference evidence="2 3" key="1">
    <citation type="submission" date="2010-08" db="EMBL/GenBank/DDBJ databases">
        <title>The draft genome of Desulfovibrio fructosovorans JJ.</title>
        <authorList>
            <consortium name="US DOE Joint Genome Institute (JGI-PGF)"/>
            <person name="Lucas S."/>
            <person name="Copeland A."/>
            <person name="Lapidus A."/>
            <person name="Cheng J.-F."/>
            <person name="Bruce D."/>
            <person name="Goodwin L."/>
            <person name="Pitluck S."/>
            <person name="Land M.L."/>
            <person name="Hauser L."/>
            <person name="Chang Y.-J."/>
            <person name="Jeffries C."/>
            <person name="Wall J.D."/>
            <person name="Stahl D.A."/>
            <person name="Arkin A.P."/>
            <person name="Dehal P."/>
            <person name="Stolyar S.M."/>
            <person name="Hazen T.C."/>
            <person name="Woyke T.J."/>
        </authorList>
    </citation>
    <scope>NUCLEOTIDE SEQUENCE [LARGE SCALE GENOMIC DNA]</scope>
    <source>
        <strain evidence="2 3">JJ</strain>
    </source>
</reference>
<evidence type="ECO:0000313" key="3">
    <source>
        <dbReference type="Proteomes" id="UP000006250"/>
    </source>
</evidence>
<organism evidence="2 3">
    <name type="scientific">Solidesulfovibrio fructosivorans JJ]</name>
    <dbReference type="NCBI Taxonomy" id="596151"/>
    <lineage>
        <taxon>Bacteria</taxon>
        <taxon>Pseudomonadati</taxon>
        <taxon>Thermodesulfobacteriota</taxon>
        <taxon>Desulfovibrionia</taxon>
        <taxon>Desulfovibrionales</taxon>
        <taxon>Desulfovibrionaceae</taxon>
        <taxon>Solidesulfovibrio</taxon>
    </lineage>
</organism>
<sequence length="286" mass="31925">MAFDIDRHTRSEASARRLLEKYCWPDGQPVCPRCGSRKAYALAEGRLRCAGCRYTYRLLTGRFAGLAGLTARQWLRLAALFAAEETAHAMAAALDLAYNTAYKAATLIRLALLAESLDGLAVLRGHLGNDLGFSGKTLRPVPADAPLAAVPVFGILERGGMVFIDYLPDMTPEDLLHYNLHFSLPLSRLGAIVYSDRYQRYATLVTCGAEVLSRRFVEVAGRAPSVEPSRDGFWPYARERLARFHGVTARKFPLYLKELEFRYNHRNEDILPILLTNICSFVPDLA</sequence>
<accession>E1JYX4</accession>
<name>E1JYX4_SOLFR</name>
<dbReference type="AlphaFoldDB" id="E1JYX4"/>
<dbReference type="InterPro" id="IPR024445">
    <property type="entry name" value="Tnp_ISXO2-like"/>
</dbReference>